<dbReference type="Proteomes" id="UP000049127">
    <property type="component" value="Unassembled WGS sequence"/>
</dbReference>
<evidence type="ECO:0000256" key="1">
    <source>
        <dbReference type="SAM" id="Phobius"/>
    </source>
</evidence>
<organism evidence="2 3">
    <name type="scientific">Paraclostridium sordellii</name>
    <name type="common">Clostridium sordellii</name>
    <dbReference type="NCBI Taxonomy" id="1505"/>
    <lineage>
        <taxon>Bacteria</taxon>
        <taxon>Bacillati</taxon>
        <taxon>Bacillota</taxon>
        <taxon>Clostridia</taxon>
        <taxon>Peptostreptococcales</taxon>
        <taxon>Peptostreptococcaceae</taxon>
        <taxon>Paraclostridium</taxon>
    </lineage>
</organism>
<evidence type="ECO:0000313" key="3">
    <source>
        <dbReference type="Proteomes" id="UP000049127"/>
    </source>
</evidence>
<proteinExistence type="predicted"/>
<feature type="transmembrane region" description="Helical" evidence="1">
    <location>
        <begin position="48"/>
        <end position="70"/>
    </location>
</feature>
<keyword evidence="1" id="KW-0812">Transmembrane</keyword>
<reference evidence="2 3" key="1">
    <citation type="submission" date="2015-01" db="EMBL/GenBank/DDBJ databases">
        <authorList>
            <person name="Aslett A.Martin."/>
            <person name="De Silva Nishadi"/>
        </authorList>
    </citation>
    <scope>NUCLEOTIDE SEQUENCE [LARGE SCALE GENOMIC DNA]</scope>
    <source>
        <strain evidence="2 3">R28058</strain>
    </source>
</reference>
<evidence type="ECO:0000313" key="2">
    <source>
        <dbReference type="EMBL" id="CEQ03408.1"/>
    </source>
</evidence>
<sequence>MNKKDLNSAFLDPPESFKNIVRTTLNNLPEKGDVYYMKPRKLYKSSSFMKKSVAVIAATFILTTSAFAIGKITSLVGVTSNIPTYTTIPSSEKISSDLGFNPHLVEKFKNGYEFKGGYISKTEGLDENNEVAGTSKGVSFKYTKNNDTLMLFMEGKMLGESDKNKELLENYKNIDLYYSSYTNKLVPADYKMTAQDKLDEQSGKFVFSYGSSKIETQKQTFLNWKDGEVYYSFLATDSDLTKDELVKMAKEIIDSK</sequence>
<gene>
    <name evidence="2" type="ORF">R28058_11411</name>
</gene>
<keyword evidence="1" id="KW-1133">Transmembrane helix</keyword>
<dbReference type="RefSeq" id="WP_055341746.1">
    <property type="nucleotide sequence ID" value="NZ_CDNI01000003.1"/>
</dbReference>
<accession>A0A0C7R2I5</accession>
<dbReference type="AlphaFoldDB" id="A0A0C7R2I5"/>
<dbReference type="OrthoDB" id="1998645at2"/>
<dbReference type="EMBL" id="CEKZ01000003">
    <property type="protein sequence ID" value="CEQ03408.1"/>
    <property type="molecule type" value="Genomic_DNA"/>
</dbReference>
<name>A0A0C7R2I5_PARSO</name>
<protein>
    <submittedName>
        <fullName evidence="2">Uncharacterized protein</fullName>
    </submittedName>
</protein>
<keyword evidence="1" id="KW-0472">Membrane</keyword>